<feature type="transmembrane region" description="Helical" evidence="7">
    <location>
        <begin position="89"/>
        <end position="112"/>
    </location>
</feature>
<dbReference type="PANTHER" id="PTHR12428:SF65">
    <property type="entry name" value="CYTOCHROME C OXIDASE ASSEMBLY PROTEIN COX18, MITOCHONDRIAL"/>
    <property type="match status" value="1"/>
</dbReference>
<proteinExistence type="inferred from homology"/>
<dbReference type="InterPro" id="IPR028055">
    <property type="entry name" value="YidC/Oxa/ALB_C"/>
</dbReference>
<feature type="region of interest" description="Disordered" evidence="6">
    <location>
        <begin position="348"/>
        <end position="375"/>
    </location>
</feature>
<name>A0A0G4GLJ2_VITBC</name>
<evidence type="ECO:0000256" key="4">
    <source>
        <dbReference type="ARBA" id="ARBA00023136"/>
    </source>
</evidence>
<dbReference type="GO" id="GO:0032977">
    <property type="term" value="F:membrane insertase activity"/>
    <property type="evidence" value="ECO:0007669"/>
    <property type="project" value="InterPro"/>
</dbReference>
<feature type="region of interest" description="Disordered" evidence="6">
    <location>
        <begin position="434"/>
        <end position="484"/>
    </location>
</feature>
<dbReference type="GO" id="GO:0005743">
    <property type="term" value="C:mitochondrial inner membrane"/>
    <property type="evidence" value="ECO:0007669"/>
    <property type="project" value="TreeGrafter"/>
</dbReference>
<protein>
    <recommendedName>
        <fullName evidence="8">Membrane insertase YidC/Oxa/ALB C-terminal domain-containing protein</fullName>
    </recommendedName>
</protein>
<dbReference type="VEuPathDB" id="CryptoDB:Vbra_18252"/>
<dbReference type="EMBL" id="CDMY01000708">
    <property type="protein sequence ID" value="CEM30984.1"/>
    <property type="molecule type" value="Genomic_DNA"/>
</dbReference>
<sequence length="484" mass="53110">MQRAGQGVAAASSVSPIAGIDVTGVPDVAVPDLEAELPIDSQAYLLLDRCREQAELAGVDPGAPYEPLLAFDMIQSYIYLIKESVGCPWWMAIVGSTVLLRLLLLPIHLAVLRDQRRKALFGPKLRMLEKAAQDPDLDDDESGRKQKVQKKLMDFRQKHKLSIIPTRFLSSLAVQFPLFYCFYQTMRGFAMHPDSFRSFAMENPFWLDSLSLSDPYGFMPLLLVATMLTNTELNNASEKQMANQMIDDADPTSQKLTDRINWMTWILRGGQLVFLWFMWNKPAGLFFYSLTNSTCSLLLSVSARHPFFEELFNLPPLKARLRAERDQIKQMVDPFKAQYMDELLEASSSHKDSGAADKKTPSLPLNGSAKGGSGQAVLQGGSGNIRALPLSVAAAAASKGGFVYDGGWGEREGEGVGGLTSGTVTATRQRGTPVVTKTHTDNGSGSGQVARRYSYVTKGTTGSGGTTSEGEEKGYAMKRRKIKV</sequence>
<evidence type="ECO:0000313" key="10">
    <source>
        <dbReference type="Proteomes" id="UP000041254"/>
    </source>
</evidence>
<dbReference type="GO" id="GO:0032979">
    <property type="term" value="P:protein insertion into mitochondrial inner membrane from matrix"/>
    <property type="evidence" value="ECO:0007669"/>
    <property type="project" value="TreeGrafter"/>
</dbReference>
<keyword evidence="4 7" id="KW-0472">Membrane</keyword>
<dbReference type="OrthoDB" id="264532at2759"/>
<comment type="similarity">
    <text evidence="5">Belongs to the OXA1/ALB3/YidC family.</text>
</comment>
<evidence type="ECO:0000256" key="1">
    <source>
        <dbReference type="ARBA" id="ARBA00004141"/>
    </source>
</evidence>
<evidence type="ECO:0000313" key="9">
    <source>
        <dbReference type="EMBL" id="CEM30984.1"/>
    </source>
</evidence>
<dbReference type="PhylomeDB" id="A0A0G4GLJ2"/>
<comment type="subcellular location">
    <subcellularLocation>
        <location evidence="1 5">Membrane</location>
        <topology evidence="1 5">Multi-pass membrane protein</topology>
    </subcellularLocation>
</comment>
<gene>
    <name evidence="9" type="ORF">Vbra_18252</name>
</gene>
<evidence type="ECO:0000256" key="5">
    <source>
        <dbReference type="RuleBase" id="RU003945"/>
    </source>
</evidence>
<dbReference type="STRING" id="1169540.A0A0G4GLJ2"/>
<feature type="compositionally biased region" description="Basic and acidic residues" evidence="6">
    <location>
        <begin position="348"/>
        <end position="360"/>
    </location>
</feature>
<dbReference type="Pfam" id="PF02096">
    <property type="entry name" value="60KD_IMP"/>
    <property type="match status" value="1"/>
</dbReference>
<keyword evidence="3 7" id="KW-1133">Transmembrane helix</keyword>
<evidence type="ECO:0000256" key="7">
    <source>
        <dbReference type="SAM" id="Phobius"/>
    </source>
</evidence>
<feature type="transmembrane region" description="Helical" evidence="7">
    <location>
        <begin position="168"/>
        <end position="186"/>
    </location>
</feature>
<organism evidence="9 10">
    <name type="scientific">Vitrella brassicaformis (strain CCMP3155)</name>
    <dbReference type="NCBI Taxonomy" id="1169540"/>
    <lineage>
        <taxon>Eukaryota</taxon>
        <taxon>Sar</taxon>
        <taxon>Alveolata</taxon>
        <taxon>Colpodellida</taxon>
        <taxon>Vitrellaceae</taxon>
        <taxon>Vitrella</taxon>
    </lineage>
</organism>
<evidence type="ECO:0000256" key="3">
    <source>
        <dbReference type="ARBA" id="ARBA00022989"/>
    </source>
</evidence>
<reference evidence="9 10" key="1">
    <citation type="submission" date="2014-11" db="EMBL/GenBank/DDBJ databases">
        <authorList>
            <person name="Zhu J."/>
            <person name="Qi W."/>
            <person name="Song R."/>
        </authorList>
    </citation>
    <scope>NUCLEOTIDE SEQUENCE [LARGE SCALE GENOMIC DNA]</scope>
</reference>
<evidence type="ECO:0000259" key="8">
    <source>
        <dbReference type="Pfam" id="PF02096"/>
    </source>
</evidence>
<accession>A0A0G4GLJ2</accession>
<evidence type="ECO:0000256" key="2">
    <source>
        <dbReference type="ARBA" id="ARBA00022692"/>
    </source>
</evidence>
<dbReference type="InterPro" id="IPR001708">
    <property type="entry name" value="YidC/ALB3/OXA1/COX18"/>
</dbReference>
<feature type="domain" description="Membrane insertase YidC/Oxa/ALB C-terminal" evidence="8">
    <location>
        <begin position="89"/>
        <end position="299"/>
    </location>
</feature>
<dbReference type="InParanoid" id="A0A0G4GLJ2"/>
<feature type="compositionally biased region" description="Polar residues" evidence="6">
    <location>
        <begin position="434"/>
        <end position="443"/>
    </location>
</feature>
<dbReference type="PANTHER" id="PTHR12428">
    <property type="entry name" value="OXA1"/>
    <property type="match status" value="1"/>
</dbReference>
<keyword evidence="2 5" id="KW-0812">Transmembrane</keyword>
<evidence type="ECO:0000256" key="6">
    <source>
        <dbReference type="SAM" id="MobiDB-lite"/>
    </source>
</evidence>
<dbReference type="AlphaFoldDB" id="A0A0G4GLJ2"/>
<dbReference type="Proteomes" id="UP000041254">
    <property type="component" value="Unassembled WGS sequence"/>
</dbReference>
<keyword evidence="10" id="KW-1185">Reference proteome</keyword>